<dbReference type="Gene3D" id="1.20.120.20">
    <property type="entry name" value="Apolipoprotein"/>
    <property type="match status" value="1"/>
</dbReference>
<dbReference type="Proteomes" id="UP000643610">
    <property type="component" value="Unassembled WGS sequence"/>
</dbReference>
<accession>A0ABR6XW02</accession>
<evidence type="ECO:0000313" key="2">
    <source>
        <dbReference type="EMBL" id="MBC3833644.1"/>
    </source>
</evidence>
<feature type="transmembrane region" description="Helical" evidence="1">
    <location>
        <begin position="89"/>
        <end position="119"/>
    </location>
</feature>
<evidence type="ECO:0000256" key="1">
    <source>
        <dbReference type="SAM" id="Phobius"/>
    </source>
</evidence>
<reference evidence="2 3" key="1">
    <citation type="submission" date="2020-08" db="EMBL/GenBank/DDBJ databases">
        <title>Novel species isolated from subtropical streams in China.</title>
        <authorList>
            <person name="Lu H."/>
        </authorList>
    </citation>
    <scope>NUCLEOTIDE SEQUENCE [LARGE SCALE GENOMIC DNA]</scope>
    <source>
        <strain evidence="2 3">KCTC 52442</strain>
    </source>
</reference>
<keyword evidence="3" id="KW-1185">Reference proteome</keyword>
<dbReference type="RefSeq" id="WP_186892688.1">
    <property type="nucleotide sequence ID" value="NZ_JACOFU010000012.1"/>
</dbReference>
<keyword evidence="1" id="KW-1133">Transmembrane helix</keyword>
<comment type="caution">
    <text evidence="2">The sequence shown here is derived from an EMBL/GenBank/DDBJ whole genome shotgun (WGS) entry which is preliminary data.</text>
</comment>
<evidence type="ECO:0008006" key="4">
    <source>
        <dbReference type="Google" id="ProtNLM"/>
    </source>
</evidence>
<name>A0ABR6XW02_9BURK</name>
<feature type="transmembrane region" description="Helical" evidence="1">
    <location>
        <begin position="16"/>
        <end position="34"/>
    </location>
</feature>
<keyword evidence="1" id="KW-0472">Membrane</keyword>
<sequence>MNSDIFSFLIPNLNESIQVVFFILMFGTAFFTIFKVKKSATPENWELKWNGGTLNDTSDDLDAEHGSVTDLSSAVATTWEKLAEAMPGILLILGLLGTFLGLGIALNKASTILSAGVGMDDSMNNLMSMMQGLGTKFKTSTWGIIAFLGLKIWMSYDRFEEIRLRWCIHKVKAELDKNRTIVTQQRIKEHSEFISSIQFLNENLCSTLKSEFSENRISFNTGHELLMQQNEIATQNKAGILGVLASLKLQLEESKILVADTRLTREILTSFVDSNSSNLTAMQASSEQMATAAGRVGESAGELKLAIGDFQSGVADVLATLKKDLGQTIDLMSENFGENMKGMSKNLESATSGISTAVSDLAASVDATMNSVESAIKESMDIQKKAQIEFITTSDTLNVNVSAMAGLVNKLSGDITSGLSAISGSNRNVMSLNSRYEAMTQSAEDTAKSIENLVDEVKREFAKYDTGNAMPNVIKSLHEIEQQLKLIVQKNHENTNLQGG</sequence>
<gene>
    <name evidence="2" type="ORF">H8K33_19210</name>
</gene>
<evidence type="ECO:0000313" key="3">
    <source>
        <dbReference type="Proteomes" id="UP000643610"/>
    </source>
</evidence>
<protein>
    <recommendedName>
        <fullName evidence="4">MotA/TolQ/ExbB proton channel domain-containing protein</fullName>
    </recommendedName>
</protein>
<keyword evidence="1" id="KW-0812">Transmembrane</keyword>
<proteinExistence type="predicted"/>
<organism evidence="2 3">
    <name type="scientific">Undibacterium amnicola</name>
    <dbReference type="NCBI Taxonomy" id="1834038"/>
    <lineage>
        <taxon>Bacteria</taxon>
        <taxon>Pseudomonadati</taxon>
        <taxon>Pseudomonadota</taxon>
        <taxon>Betaproteobacteria</taxon>
        <taxon>Burkholderiales</taxon>
        <taxon>Oxalobacteraceae</taxon>
        <taxon>Undibacterium</taxon>
    </lineage>
</organism>
<dbReference type="EMBL" id="JACOFU010000012">
    <property type="protein sequence ID" value="MBC3833644.1"/>
    <property type="molecule type" value="Genomic_DNA"/>
</dbReference>